<evidence type="ECO:0000259" key="1">
    <source>
        <dbReference type="Pfam" id="PF13521"/>
    </source>
</evidence>
<dbReference type="InterPro" id="IPR038727">
    <property type="entry name" value="NadR/Ttd14_AAA_dom"/>
</dbReference>
<keyword evidence="3" id="KW-1185">Reference proteome</keyword>
<gene>
    <name evidence="2" type="ORF">GCM10011390_46750</name>
</gene>
<reference evidence="2" key="2">
    <citation type="submission" date="2020-09" db="EMBL/GenBank/DDBJ databases">
        <authorList>
            <person name="Sun Q."/>
            <person name="Zhou Y."/>
        </authorList>
    </citation>
    <scope>NUCLEOTIDE SEQUENCE</scope>
    <source>
        <strain evidence="2">CGMCC 1.15367</strain>
    </source>
</reference>
<dbReference type="Proteomes" id="UP000644699">
    <property type="component" value="Unassembled WGS sequence"/>
</dbReference>
<dbReference type="EMBL" id="BMIQ01000010">
    <property type="protein sequence ID" value="GGE22048.1"/>
    <property type="molecule type" value="Genomic_DNA"/>
</dbReference>
<comment type="caution">
    <text evidence="2">The sequence shown here is derived from an EMBL/GenBank/DDBJ whole genome shotgun (WGS) entry which is preliminary data.</text>
</comment>
<evidence type="ECO:0000313" key="3">
    <source>
        <dbReference type="Proteomes" id="UP000644699"/>
    </source>
</evidence>
<dbReference type="Pfam" id="PF13521">
    <property type="entry name" value="AAA_28"/>
    <property type="match status" value="1"/>
</dbReference>
<dbReference type="Gene3D" id="3.40.50.300">
    <property type="entry name" value="P-loop containing nucleotide triphosphate hydrolases"/>
    <property type="match status" value="1"/>
</dbReference>
<protein>
    <submittedName>
        <fullName evidence="2">ATPase</fullName>
    </submittedName>
</protein>
<reference evidence="2" key="1">
    <citation type="journal article" date="2014" name="Int. J. Syst. Evol. Microbiol.">
        <title>Complete genome sequence of Corynebacterium casei LMG S-19264T (=DSM 44701T), isolated from a smear-ripened cheese.</title>
        <authorList>
            <consortium name="US DOE Joint Genome Institute (JGI-PGF)"/>
            <person name="Walter F."/>
            <person name="Albersmeier A."/>
            <person name="Kalinowski J."/>
            <person name="Ruckert C."/>
        </authorList>
    </citation>
    <scope>NUCLEOTIDE SEQUENCE</scope>
    <source>
        <strain evidence="2">CGMCC 1.15367</strain>
    </source>
</reference>
<dbReference type="RefSeq" id="WP_188912845.1">
    <property type="nucleotide sequence ID" value="NZ_BMIQ01000010.1"/>
</dbReference>
<evidence type="ECO:0000313" key="2">
    <source>
        <dbReference type="EMBL" id="GGE22048.1"/>
    </source>
</evidence>
<sequence length="177" mass="19379">MNRFVMISGCSGGGKSTLLAELAGRGFAVVEEPGRRVVAEERARSGTALPWIDMAAFARRALDLARGDYEAARHREGTVFFDRGLVDAAVALGHATGEAWPAWLRDRCRYHRRVFLTPPWPEIYAGDAERRHDLPAAIAEYERLLAAYPALAYEITILPKTSVAARAETILAALDAA</sequence>
<name>A0A917A140_9HYPH</name>
<feature type="domain" description="NadR/Ttd14 AAA" evidence="1">
    <location>
        <begin position="5"/>
        <end position="166"/>
    </location>
</feature>
<dbReference type="SUPFAM" id="SSF52540">
    <property type="entry name" value="P-loop containing nucleoside triphosphate hydrolases"/>
    <property type="match status" value="1"/>
</dbReference>
<organism evidence="2 3">
    <name type="scientific">Aureimonas endophytica</name>
    <dbReference type="NCBI Taxonomy" id="2027858"/>
    <lineage>
        <taxon>Bacteria</taxon>
        <taxon>Pseudomonadati</taxon>
        <taxon>Pseudomonadota</taxon>
        <taxon>Alphaproteobacteria</taxon>
        <taxon>Hyphomicrobiales</taxon>
        <taxon>Aurantimonadaceae</taxon>
        <taxon>Aureimonas</taxon>
    </lineage>
</organism>
<dbReference type="AlphaFoldDB" id="A0A917A140"/>
<dbReference type="InterPro" id="IPR027417">
    <property type="entry name" value="P-loop_NTPase"/>
</dbReference>
<accession>A0A917A140</accession>
<proteinExistence type="predicted"/>